<accession>A0A7W2M6X6</accession>
<dbReference type="Gene3D" id="1.10.150.130">
    <property type="match status" value="1"/>
</dbReference>
<protein>
    <submittedName>
        <fullName evidence="8">Tyrosine-type recombinase/integrase</fullName>
    </submittedName>
</protein>
<dbReference type="SUPFAM" id="SSF56349">
    <property type="entry name" value="DNA breaking-rejoining enzymes"/>
    <property type="match status" value="1"/>
</dbReference>
<dbReference type="InterPro" id="IPR002104">
    <property type="entry name" value="Integrase_catalytic"/>
</dbReference>
<evidence type="ECO:0000256" key="5">
    <source>
        <dbReference type="PROSITE-ProRule" id="PRU01248"/>
    </source>
</evidence>
<comment type="similarity">
    <text evidence="1">Belongs to the 'phage' integrase family.</text>
</comment>
<dbReference type="AlphaFoldDB" id="A0A7W2M6X6"/>
<dbReference type="PROSITE" id="PS51898">
    <property type="entry name" value="TYR_RECOMBINASE"/>
    <property type="match status" value="1"/>
</dbReference>
<dbReference type="InterPro" id="IPR013762">
    <property type="entry name" value="Integrase-like_cat_sf"/>
</dbReference>
<keyword evidence="9" id="KW-1185">Reference proteome</keyword>
<dbReference type="InterPro" id="IPR050090">
    <property type="entry name" value="Tyrosine_recombinase_XerCD"/>
</dbReference>
<gene>
    <name evidence="8" type="ORF">H3Z82_14035</name>
</gene>
<feature type="domain" description="Core-binding (CB)" evidence="7">
    <location>
        <begin position="85"/>
        <end position="172"/>
    </location>
</feature>
<dbReference type="InterPro" id="IPR011010">
    <property type="entry name" value="DNA_brk_join_enz"/>
</dbReference>
<dbReference type="Gene3D" id="1.10.443.10">
    <property type="entry name" value="Intergrase catalytic core"/>
    <property type="match status" value="1"/>
</dbReference>
<evidence type="ECO:0000256" key="2">
    <source>
        <dbReference type="ARBA" id="ARBA00022908"/>
    </source>
</evidence>
<dbReference type="PANTHER" id="PTHR30349:SF64">
    <property type="entry name" value="PROPHAGE INTEGRASE INTD-RELATED"/>
    <property type="match status" value="1"/>
</dbReference>
<dbReference type="GO" id="GO:0006310">
    <property type="term" value="P:DNA recombination"/>
    <property type="evidence" value="ECO:0007669"/>
    <property type="project" value="UniProtKB-KW"/>
</dbReference>
<evidence type="ECO:0000256" key="1">
    <source>
        <dbReference type="ARBA" id="ARBA00008857"/>
    </source>
</evidence>
<feature type="domain" description="Tyr recombinase" evidence="6">
    <location>
        <begin position="189"/>
        <end position="364"/>
    </location>
</feature>
<dbReference type="InterPro" id="IPR044068">
    <property type="entry name" value="CB"/>
</dbReference>
<evidence type="ECO:0000256" key="4">
    <source>
        <dbReference type="ARBA" id="ARBA00023172"/>
    </source>
</evidence>
<reference evidence="8 9" key="1">
    <citation type="submission" date="2020-07" db="EMBL/GenBank/DDBJ databases">
        <title>Bacterium isolated from marine sediment.</title>
        <authorList>
            <person name="Shang D."/>
        </authorList>
    </citation>
    <scope>NUCLEOTIDE SEQUENCE [LARGE SCALE GENOMIC DNA]</scope>
    <source>
        <strain evidence="8 9">F6074</strain>
    </source>
</reference>
<dbReference type="PROSITE" id="PS51900">
    <property type="entry name" value="CB"/>
    <property type="match status" value="1"/>
</dbReference>
<evidence type="ECO:0000259" key="7">
    <source>
        <dbReference type="PROSITE" id="PS51900"/>
    </source>
</evidence>
<sequence length="378" mass="44154">MERKDRAQIVIYLPQVKAGRIKLRIPYEMTKEREAFKKLNGTFYHFHQRLWSIVNTEENVKRLETLFGEKLLKQSTEAPTVIPQMEISEAIQAELDRNHQKMILKGFSQATIRNYQSNLIQFFQYFESVAYREITKEQIEGFVYYLINKYKIGEQKQNQLINAIKCYYEHTLGLPREYYNITRPTKSKDLPDVLSKQEVAAIINCPSNIKHKAILHVIYGAGLRVGEVVRLRVVDVRSQDGYLFIKDSKGKKDRHTTLSPVLLDILRTYYREHKPSYWLFEGQNGGQYTAQSIQRIYRKAVKDTKSNPWSTPHTLRHSYATHLMEQGVNIRYIQSSLGHSSTKTTEIYTRVVGINNKTLTSPLDSLYESGTFEKDKLK</sequence>
<keyword evidence="2" id="KW-0229">DNA integration</keyword>
<comment type="caution">
    <text evidence="8">The sequence shown here is derived from an EMBL/GenBank/DDBJ whole genome shotgun (WGS) entry which is preliminary data.</text>
</comment>
<evidence type="ECO:0000313" key="9">
    <source>
        <dbReference type="Proteomes" id="UP000541857"/>
    </source>
</evidence>
<evidence type="ECO:0000256" key="3">
    <source>
        <dbReference type="ARBA" id="ARBA00023125"/>
    </source>
</evidence>
<dbReference type="InterPro" id="IPR010998">
    <property type="entry name" value="Integrase_recombinase_N"/>
</dbReference>
<dbReference type="Proteomes" id="UP000541857">
    <property type="component" value="Unassembled WGS sequence"/>
</dbReference>
<keyword evidence="3 5" id="KW-0238">DNA-binding</keyword>
<name>A0A7W2M6X6_9FLAO</name>
<dbReference type="PANTHER" id="PTHR30349">
    <property type="entry name" value="PHAGE INTEGRASE-RELATED"/>
    <property type="match status" value="1"/>
</dbReference>
<dbReference type="Pfam" id="PF00589">
    <property type="entry name" value="Phage_integrase"/>
    <property type="match status" value="1"/>
</dbReference>
<dbReference type="InterPro" id="IPR004107">
    <property type="entry name" value="Integrase_SAM-like_N"/>
</dbReference>
<dbReference type="EMBL" id="JACGLT010000011">
    <property type="protein sequence ID" value="MBA6153849.1"/>
    <property type="molecule type" value="Genomic_DNA"/>
</dbReference>
<organism evidence="8 9">
    <name type="scientific">Gelidibacter maritimus</name>
    <dbReference type="NCBI Taxonomy" id="2761487"/>
    <lineage>
        <taxon>Bacteria</taxon>
        <taxon>Pseudomonadati</taxon>
        <taxon>Bacteroidota</taxon>
        <taxon>Flavobacteriia</taxon>
        <taxon>Flavobacteriales</taxon>
        <taxon>Flavobacteriaceae</taxon>
        <taxon>Gelidibacter</taxon>
    </lineage>
</organism>
<dbReference type="GO" id="GO:0003677">
    <property type="term" value="F:DNA binding"/>
    <property type="evidence" value="ECO:0007669"/>
    <property type="project" value="UniProtKB-UniRule"/>
</dbReference>
<evidence type="ECO:0000313" key="8">
    <source>
        <dbReference type="EMBL" id="MBA6153849.1"/>
    </source>
</evidence>
<evidence type="ECO:0000259" key="6">
    <source>
        <dbReference type="PROSITE" id="PS51898"/>
    </source>
</evidence>
<keyword evidence="4" id="KW-0233">DNA recombination</keyword>
<dbReference type="RefSeq" id="WP_182206133.1">
    <property type="nucleotide sequence ID" value="NZ_JACGLT010000011.1"/>
</dbReference>
<dbReference type="GO" id="GO:0015074">
    <property type="term" value="P:DNA integration"/>
    <property type="evidence" value="ECO:0007669"/>
    <property type="project" value="UniProtKB-KW"/>
</dbReference>
<proteinExistence type="inferred from homology"/>
<dbReference type="Pfam" id="PF13495">
    <property type="entry name" value="Phage_int_SAM_4"/>
    <property type="match status" value="1"/>
</dbReference>